<dbReference type="GO" id="GO:0003677">
    <property type="term" value="F:DNA binding"/>
    <property type="evidence" value="ECO:0007669"/>
    <property type="project" value="UniProtKB-KW"/>
</dbReference>
<feature type="modified residue" description="4-aspartylphosphate" evidence="1">
    <location>
        <position position="55"/>
    </location>
</feature>
<dbReference type="InterPro" id="IPR011006">
    <property type="entry name" value="CheY-like_superfamily"/>
</dbReference>
<dbReference type="PROSITE" id="PS50110">
    <property type="entry name" value="RESPONSE_REGULATORY"/>
    <property type="match status" value="1"/>
</dbReference>
<gene>
    <name evidence="4" type="ORF">DVG78_26935</name>
</gene>
<reference evidence="4 5" key="1">
    <citation type="submission" date="2018-07" db="EMBL/GenBank/DDBJ databases">
        <title>Genome analysis of Runella aurantiaca.</title>
        <authorList>
            <person name="Yang X."/>
        </authorList>
    </citation>
    <scope>NUCLEOTIDE SEQUENCE [LARGE SCALE GENOMIC DNA]</scope>
    <source>
        <strain evidence="4 5">YX9</strain>
    </source>
</reference>
<evidence type="ECO:0000313" key="4">
    <source>
        <dbReference type="EMBL" id="RDB02753.1"/>
    </source>
</evidence>
<dbReference type="EMBL" id="QPIW01000036">
    <property type="protein sequence ID" value="RDB02753.1"/>
    <property type="molecule type" value="Genomic_DNA"/>
</dbReference>
<dbReference type="SMART" id="SM00850">
    <property type="entry name" value="LytTR"/>
    <property type="match status" value="1"/>
</dbReference>
<evidence type="ECO:0000259" key="2">
    <source>
        <dbReference type="PROSITE" id="PS50110"/>
    </source>
</evidence>
<sequence length="248" mass="28788">MKIVIIEDEPKTAANLEKILRSINGRFDIAEVIDSVETGLEYFEEAGFPDLIFSDIQIADGLSFEIFDTHPPKCPIIFCTAYDQYALQAFKVNGIDYLLKPFSEADVQKSIEKYQDLRQSEDSNDTLKQLFAQLHKPQKQSVLVNYREKIIPVNFHRIAYFYSSQHTTAIGFEGKELGVHYTLDELEKMLDSTNFYRANRQYIINRAFVREIEHYFARKLVVHLTQPTPETIIISKAKASEFLRWMEG</sequence>
<dbReference type="Gene3D" id="2.40.50.1020">
    <property type="entry name" value="LytTr DNA-binding domain"/>
    <property type="match status" value="1"/>
</dbReference>
<feature type="domain" description="HTH LytTR-type" evidence="3">
    <location>
        <begin position="142"/>
        <end position="248"/>
    </location>
</feature>
<keyword evidence="1" id="KW-0597">Phosphoprotein</keyword>
<evidence type="ECO:0000259" key="3">
    <source>
        <dbReference type="PROSITE" id="PS50930"/>
    </source>
</evidence>
<dbReference type="GO" id="GO:0000156">
    <property type="term" value="F:phosphorelay response regulator activity"/>
    <property type="evidence" value="ECO:0007669"/>
    <property type="project" value="InterPro"/>
</dbReference>
<dbReference type="SMART" id="SM00448">
    <property type="entry name" value="REC"/>
    <property type="match status" value="1"/>
</dbReference>
<dbReference type="InterPro" id="IPR001789">
    <property type="entry name" value="Sig_transdc_resp-reg_receiver"/>
</dbReference>
<keyword evidence="4" id="KW-0238">DNA-binding</keyword>
<protein>
    <submittedName>
        <fullName evidence="4">DNA-binding response regulator</fullName>
    </submittedName>
</protein>
<organism evidence="4 5">
    <name type="scientific">Runella aurantiaca</name>
    <dbReference type="NCBI Taxonomy" id="2282308"/>
    <lineage>
        <taxon>Bacteria</taxon>
        <taxon>Pseudomonadati</taxon>
        <taxon>Bacteroidota</taxon>
        <taxon>Cytophagia</taxon>
        <taxon>Cytophagales</taxon>
        <taxon>Spirosomataceae</taxon>
        <taxon>Runella</taxon>
    </lineage>
</organism>
<dbReference type="Pfam" id="PF00072">
    <property type="entry name" value="Response_reg"/>
    <property type="match status" value="1"/>
</dbReference>
<keyword evidence="5" id="KW-1185">Reference proteome</keyword>
<dbReference type="Gene3D" id="3.40.50.2300">
    <property type="match status" value="1"/>
</dbReference>
<dbReference type="AlphaFoldDB" id="A0A369I5F6"/>
<dbReference type="RefSeq" id="WP_114464096.1">
    <property type="nucleotide sequence ID" value="NZ_QPIW01000036.1"/>
</dbReference>
<comment type="caution">
    <text evidence="4">The sequence shown here is derived from an EMBL/GenBank/DDBJ whole genome shotgun (WGS) entry which is preliminary data.</text>
</comment>
<evidence type="ECO:0000313" key="5">
    <source>
        <dbReference type="Proteomes" id="UP000253141"/>
    </source>
</evidence>
<proteinExistence type="predicted"/>
<dbReference type="InterPro" id="IPR046947">
    <property type="entry name" value="LytR-like"/>
</dbReference>
<dbReference type="PANTHER" id="PTHR37299">
    <property type="entry name" value="TRANSCRIPTIONAL REGULATOR-RELATED"/>
    <property type="match status" value="1"/>
</dbReference>
<feature type="domain" description="Response regulatory" evidence="2">
    <location>
        <begin position="2"/>
        <end position="115"/>
    </location>
</feature>
<dbReference type="SUPFAM" id="SSF52172">
    <property type="entry name" value="CheY-like"/>
    <property type="match status" value="1"/>
</dbReference>
<dbReference type="InterPro" id="IPR007492">
    <property type="entry name" value="LytTR_DNA-bd_dom"/>
</dbReference>
<accession>A0A369I5F6</accession>
<dbReference type="Pfam" id="PF04397">
    <property type="entry name" value="LytTR"/>
    <property type="match status" value="1"/>
</dbReference>
<dbReference type="PANTHER" id="PTHR37299:SF1">
    <property type="entry name" value="STAGE 0 SPORULATION PROTEIN A HOMOLOG"/>
    <property type="match status" value="1"/>
</dbReference>
<evidence type="ECO:0000256" key="1">
    <source>
        <dbReference type="PROSITE-ProRule" id="PRU00169"/>
    </source>
</evidence>
<name>A0A369I5F6_9BACT</name>
<dbReference type="OrthoDB" id="1646880at2"/>
<dbReference type="Proteomes" id="UP000253141">
    <property type="component" value="Unassembled WGS sequence"/>
</dbReference>
<dbReference type="PROSITE" id="PS50930">
    <property type="entry name" value="HTH_LYTTR"/>
    <property type="match status" value="1"/>
</dbReference>